<sequence length="265" mass="29749">METAKRFVERFKADPSLLNDDPSCAFFRDYLESLGVQFPLPSYSSPRSKPKSSVKTEEKLEKEEGMEELDVDPPQKFPAVSPESGSSSASAVVPANASEVVVGRPQPFTGHNIFEKGERPKYTRVKLPGLFKKQVKLWVNYGEMELCVVEVKVGTETEKRNCREGFRNLYDKCHNGEIMFALNILAEKGKEKPSAHPSGEESVLYTKVELPGIYGKAMKLWVKSDIFIGPGQELKMPCNCELKFCASRDQDSLILSFVPKKQSKE</sequence>
<evidence type="ECO:0000256" key="1">
    <source>
        <dbReference type="SAM" id="MobiDB-lite"/>
    </source>
</evidence>
<dbReference type="GO" id="GO:0046983">
    <property type="term" value="F:protein dimerization activity"/>
    <property type="evidence" value="ECO:0007669"/>
    <property type="project" value="InterPro"/>
</dbReference>
<accession>A0A9Q0GDJ9</accession>
<feature type="compositionally biased region" description="Low complexity" evidence="1">
    <location>
        <begin position="41"/>
        <end position="53"/>
    </location>
</feature>
<dbReference type="InterPro" id="IPR034649">
    <property type="entry name" value="Hip_N"/>
</dbReference>
<dbReference type="Pfam" id="PF18253">
    <property type="entry name" value="HipN"/>
    <property type="match status" value="1"/>
</dbReference>
<name>A0A9Q0GDJ9_9ROSI</name>
<dbReference type="Gene3D" id="6.10.250.3420">
    <property type="match status" value="1"/>
</dbReference>
<dbReference type="EMBL" id="JAKUCV010000952">
    <property type="protein sequence ID" value="KAJ4848253.1"/>
    <property type="molecule type" value="Genomic_DNA"/>
</dbReference>
<reference evidence="3" key="2">
    <citation type="journal article" date="2023" name="Plants (Basel)">
        <title>Annotation of the Turnera subulata (Passifloraceae) Draft Genome Reveals the S-Locus Evolved after the Divergence of Turneroideae from Passifloroideae in a Stepwise Manner.</title>
        <authorList>
            <person name="Henning P.M."/>
            <person name="Roalson E.H."/>
            <person name="Mir W."/>
            <person name="McCubbin A.G."/>
            <person name="Shore J.S."/>
        </authorList>
    </citation>
    <scope>NUCLEOTIDE SEQUENCE</scope>
    <source>
        <strain evidence="3">F60SS</strain>
    </source>
</reference>
<proteinExistence type="predicted"/>
<reference evidence="3" key="1">
    <citation type="submission" date="2022-02" db="EMBL/GenBank/DDBJ databases">
        <authorList>
            <person name="Henning P.M."/>
            <person name="McCubbin A.G."/>
            <person name="Shore J.S."/>
        </authorList>
    </citation>
    <scope>NUCLEOTIDE SEQUENCE</scope>
    <source>
        <strain evidence="3">F60SS</strain>
        <tissue evidence="3">Leaves</tissue>
    </source>
</reference>
<gene>
    <name evidence="3" type="ORF">Tsubulata_043085</name>
</gene>
<protein>
    <recommendedName>
        <fullName evidence="2">Hsp70-interacting protein N-terminal domain-containing protein</fullName>
    </recommendedName>
</protein>
<feature type="region of interest" description="Disordered" evidence="1">
    <location>
        <begin position="37"/>
        <end position="89"/>
    </location>
</feature>
<dbReference type="Proteomes" id="UP001141552">
    <property type="component" value="Unassembled WGS sequence"/>
</dbReference>
<evidence type="ECO:0000313" key="4">
    <source>
        <dbReference type="Proteomes" id="UP001141552"/>
    </source>
</evidence>
<keyword evidence="4" id="KW-1185">Reference proteome</keyword>
<evidence type="ECO:0000259" key="2">
    <source>
        <dbReference type="Pfam" id="PF18253"/>
    </source>
</evidence>
<feature type="domain" description="Hsp70-interacting protein N-terminal" evidence="2">
    <location>
        <begin position="5"/>
        <end position="39"/>
    </location>
</feature>
<dbReference type="AlphaFoldDB" id="A0A9Q0GDJ9"/>
<feature type="compositionally biased region" description="Basic and acidic residues" evidence="1">
    <location>
        <begin position="54"/>
        <end position="63"/>
    </location>
</feature>
<feature type="compositionally biased region" description="Low complexity" evidence="1">
    <location>
        <begin position="79"/>
        <end position="89"/>
    </location>
</feature>
<comment type="caution">
    <text evidence="3">The sequence shown here is derived from an EMBL/GenBank/DDBJ whole genome shotgun (WGS) entry which is preliminary data.</text>
</comment>
<organism evidence="3 4">
    <name type="scientific">Turnera subulata</name>
    <dbReference type="NCBI Taxonomy" id="218843"/>
    <lineage>
        <taxon>Eukaryota</taxon>
        <taxon>Viridiplantae</taxon>
        <taxon>Streptophyta</taxon>
        <taxon>Embryophyta</taxon>
        <taxon>Tracheophyta</taxon>
        <taxon>Spermatophyta</taxon>
        <taxon>Magnoliopsida</taxon>
        <taxon>eudicotyledons</taxon>
        <taxon>Gunneridae</taxon>
        <taxon>Pentapetalae</taxon>
        <taxon>rosids</taxon>
        <taxon>fabids</taxon>
        <taxon>Malpighiales</taxon>
        <taxon>Passifloraceae</taxon>
        <taxon>Turnera</taxon>
    </lineage>
</organism>
<evidence type="ECO:0000313" key="3">
    <source>
        <dbReference type="EMBL" id="KAJ4848253.1"/>
    </source>
</evidence>